<evidence type="ECO:0000256" key="1">
    <source>
        <dbReference type="ARBA" id="ARBA00000026"/>
    </source>
</evidence>
<comment type="catalytic activity">
    <reaction evidence="2">
        <text>2 a mycocerosyl-[mycocerosic acid synthase] + a phenolphthiocerol = a dimycocerosyl phenolphthiocerol + 2 holo-[mycocerosic acid synthase].</text>
        <dbReference type="EC" id="2.3.1.282"/>
    </reaction>
</comment>
<feature type="domain" description="Phthiocerol/phthiodiolone dimycocerosyl transferase C-terminal" evidence="12">
    <location>
        <begin position="188"/>
        <end position="368"/>
    </location>
</feature>
<evidence type="ECO:0000313" key="16">
    <source>
        <dbReference type="Proteomes" id="UP000186883"/>
    </source>
</evidence>
<keyword evidence="7" id="KW-0808">Transferase</keyword>
<reference evidence="14 16" key="2">
    <citation type="submission" date="2016-11" db="EMBL/GenBank/DDBJ databases">
        <title>Genome sequencing of Amycolatopsis regifaucium.</title>
        <authorList>
            <person name="Mayilraj S."/>
            <person name="Kaur N."/>
        </authorList>
    </citation>
    <scope>NUCLEOTIDE SEQUENCE [LARGE SCALE GENOMIC DNA]</scope>
    <source>
        <strain evidence="14 16">GY080</strain>
    </source>
</reference>
<dbReference type="EMBL" id="LOBU02000031">
    <property type="protein sequence ID" value="OKA03460.1"/>
    <property type="molecule type" value="Genomic_DNA"/>
</dbReference>
<accession>A0A154MQF9</accession>
<dbReference type="Gene3D" id="3.30.559.10">
    <property type="entry name" value="Chloramphenicol acetyltransferase-like domain"/>
    <property type="match status" value="1"/>
</dbReference>
<comment type="catalytic activity">
    <reaction evidence="3">
        <text>2 a mycocerosyl-[mycocerosic acid synthase] + a phthiodiolone = a dimycocerosyl phthiodiolone + 2 holo-[mycocerosic acid synthase].</text>
        <dbReference type="EC" id="2.3.1.282"/>
    </reaction>
</comment>
<dbReference type="Proteomes" id="UP000076321">
    <property type="component" value="Unassembled WGS sequence"/>
</dbReference>
<dbReference type="Pfam" id="PF16911">
    <property type="entry name" value="PapA_C"/>
    <property type="match status" value="1"/>
</dbReference>
<evidence type="ECO:0000256" key="6">
    <source>
        <dbReference type="ARBA" id="ARBA00013449"/>
    </source>
</evidence>
<evidence type="ECO:0000256" key="3">
    <source>
        <dbReference type="ARBA" id="ARBA00001907"/>
    </source>
</evidence>
<evidence type="ECO:0000256" key="11">
    <source>
        <dbReference type="ARBA" id="ARBA00033407"/>
    </source>
</evidence>
<evidence type="ECO:0000256" key="5">
    <source>
        <dbReference type="ARBA" id="ARBA00012866"/>
    </source>
</evidence>
<dbReference type="OrthoDB" id="3318646at2"/>
<organism evidence="13 15">
    <name type="scientific">Amycolatopsis regifaucium</name>
    <dbReference type="NCBI Taxonomy" id="546365"/>
    <lineage>
        <taxon>Bacteria</taxon>
        <taxon>Bacillati</taxon>
        <taxon>Actinomycetota</taxon>
        <taxon>Actinomycetes</taxon>
        <taxon>Pseudonocardiales</taxon>
        <taxon>Pseudonocardiaceae</taxon>
        <taxon>Amycolatopsis</taxon>
    </lineage>
</organism>
<evidence type="ECO:0000259" key="12">
    <source>
        <dbReference type="Pfam" id="PF16911"/>
    </source>
</evidence>
<dbReference type="EMBL" id="LQCI01000007">
    <property type="protein sequence ID" value="KZB86516.1"/>
    <property type="molecule type" value="Genomic_DNA"/>
</dbReference>
<dbReference type="PANTHER" id="PTHR28037">
    <property type="entry name" value="ALCOHOL O-ACETYLTRANSFERASE 1-RELATED"/>
    <property type="match status" value="1"/>
</dbReference>
<evidence type="ECO:0000256" key="2">
    <source>
        <dbReference type="ARBA" id="ARBA00000625"/>
    </source>
</evidence>
<evidence type="ECO:0000256" key="4">
    <source>
        <dbReference type="ARBA" id="ARBA00006558"/>
    </source>
</evidence>
<keyword evidence="8" id="KW-0012">Acyltransferase</keyword>
<keyword evidence="16" id="KW-1185">Reference proteome</keyword>
<dbReference type="Gene3D" id="3.30.559.30">
    <property type="entry name" value="Nonribosomal peptide synthetase, condensation domain"/>
    <property type="match status" value="1"/>
</dbReference>
<dbReference type="InterPro" id="IPR023213">
    <property type="entry name" value="CAT-like_dom_sf"/>
</dbReference>
<evidence type="ECO:0000256" key="9">
    <source>
        <dbReference type="ARBA" id="ARBA00030465"/>
    </source>
</evidence>
<evidence type="ECO:0000256" key="7">
    <source>
        <dbReference type="ARBA" id="ARBA00022679"/>
    </source>
</evidence>
<reference evidence="13 15" key="1">
    <citation type="submission" date="2015-12" db="EMBL/GenBank/DDBJ databases">
        <title>Amycolatopsis regifaucium genome sequencing and assembly.</title>
        <authorList>
            <person name="Mayilraj S."/>
        </authorList>
    </citation>
    <scope>NUCLEOTIDE SEQUENCE [LARGE SCALE GENOMIC DNA]</scope>
    <source>
        <strain evidence="13 15">GY080</strain>
    </source>
</reference>
<dbReference type="Proteomes" id="UP000186883">
    <property type="component" value="Unassembled WGS sequence"/>
</dbReference>
<evidence type="ECO:0000256" key="10">
    <source>
        <dbReference type="ARBA" id="ARBA00032317"/>
    </source>
</evidence>
<dbReference type="PANTHER" id="PTHR28037:SF1">
    <property type="entry name" value="ALCOHOL O-ACETYLTRANSFERASE 1-RELATED"/>
    <property type="match status" value="1"/>
</dbReference>
<proteinExistence type="inferred from homology"/>
<protein>
    <recommendedName>
        <fullName evidence="6">Phthiocerol/phthiodiolone dimycocerosyl transferase</fullName>
        <ecNumber evidence="5">2.3.1.282</ecNumber>
    </recommendedName>
    <alternativeName>
        <fullName evidence="11">Acyltransferase PapA5</fullName>
    </alternativeName>
    <alternativeName>
        <fullName evidence="9">Phthiocerol/phthiodiolone O-acyltransferase</fullName>
    </alternativeName>
    <alternativeName>
        <fullName evidence="10">Polyketide synthase-associated protein A5</fullName>
    </alternativeName>
</protein>
<dbReference type="EC" id="2.3.1.282" evidence="5"/>
<dbReference type="InterPro" id="IPR052058">
    <property type="entry name" value="Alcohol_O-acetyltransferase"/>
</dbReference>
<dbReference type="SUPFAM" id="SSF52777">
    <property type="entry name" value="CoA-dependent acyltransferases"/>
    <property type="match status" value="2"/>
</dbReference>
<evidence type="ECO:0000313" key="15">
    <source>
        <dbReference type="Proteomes" id="UP000076321"/>
    </source>
</evidence>
<dbReference type="GO" id="GO:0016746">
    <property type="term" value="F:acyltransferase activity"/>
    <property type="evidence" value="ECO:0007669"/>
    <property type="project" value="UniProtKB-KW"/>
</dbReference>
<comment type="caution">
    <text evidence="13">The sequence shown here is derived from an EMBL/GenBank/DDBJ whole genome shotgun (WGS) entry which is preliminary data.</text>
</comment>
<dbReference type="AlphaFoldDB" id="A0A154MQF9"/>
<comment type="catalytic activity">
    <reaction evidence="1">
        <text>2 a mycocerosyl-[mycocerosic acid synthase] + a phthiocerol = a dimycocerosyl phthiocerol + 2 holo-[mycocerosic acid synthase].</text>
        <dbReference type="EC" id="2.3.1.282"/>
    </reaction>
</comment>
<comment type="similarity">
    <text evidence="4">Belongs to the acyltransferase PapA5 family.</text>
</comment>
<evidence type="ECO:0000313" key="13">
    <source>
        <dbReference type="EMBL" id="KZB86516.1"/>
    </source>
</evidence>
<name>A0A154MQF9_9PSEU</name>
<evidence type="ECO:0000313" key="14">
    <source>
        <dbReference type="EMBL" id="OKA03460.1"/>
    </source>
</evidence>
<evidence type="ECO:0000256" key="8">
    <source>
        <dbReference type="ARBA" id="ARBA00023315"/>
    </source>
</evidence>
<dbReference type="InterPro" id="IPR031641">
    <property type="entry name" value="PapA_C"/>
</dbReference>
<dbReference type="RefSeq" id="WP_061989974.1">
    <property type="nucleotide sequence ID" value="NZ_FOPQ01000016.1"/>
</dbReference>
<sequence length="394" mass="41773">MTTTERALTASETGFLLAGFGPVVVRTAFTGRFETDVLERAWQRLGHEYPLLRCGILGSPDGFRLRLRDSMPTVKGGAGTFGDDIARRLEDGAISRLSLHETADATVLTLAVDHAVSDGRLVRNLLHSLLGIYTALLRGEAPPSAPRPVFEPGLEELFAGRYERGWPEPPSVRGQPLTVTDGPGAPSSGFGVHLLELEPGPTADIVAFARENGISVTGLLCGAVSGAVRAKSPEADGPLPVTLCVPVDFRERLVPPLDADAQLCGALPCTVTVPVAADDEPLKVGLRVTTELRAALDRDEPQRALLAQCHAPAPPPPMTIMVSSIGAIRDPVLPEGLRVTGSRFAATLNGPVPGMFVSTMSGRLTIDVVYDRAFHHPAAIGEFVASVETILRSR</sequence>
<gene>
    <name evidence="14" type="ORF">ATP06_0235730</name>
    <name evidence="13" type="ORF">AVL48_26085</name>
</gene>